<evidence type="ECO:0000313" key="2">
    <source>
        <dbReference type="EMBL" id="CAF9941100.1"/>
    </source>
</evidence>
<organism evidence="2 3">
    <name type="scientific">Imshaugia aleurites</name>
    <dbReference type="NCBI Taxonomy" id="172621"/>
    <lineage>
        <taxon>Eukaryota</taxon>
        <taxon>Fungi</taxon>
        <taxon>Dikarya</taxon>
        <taxon>Ascomycota</taxon>
        <taxon>Pezizomycotina</taxon>
        <taxon>Lecanoromycetes</taxon>
        <taxon>OSLEUM clade</taxon>
        <taxon>Lecanoromycetidae</taxon>
        <taxon>Lecanorales</taxon>
        <taxon>Lecanorineae</taxon>
        <taxon>Parmeliaceae</taxon>
        <taxon>Imshaugia</taxon>
    </lineage>
</organism>
<evidence type="ECO:0000256" key="1">
    <source>
        <dbReference type="SAM" id="SignalP"/>
    </source>
</evidence>
<feature type="signal peptide" evidence="1">
    <location>
        <begin position="1"/>
        <end position="22"/>
    </location>
</feature>
<feature type="chain" id="PRO_5034765480" evidence="1">
    <location>
        <begin position="23"/>
        <end position="174"/>
    </location>
</feature>
<accession>A0A8H3J5N0</accession>
<proteinExistence type="predicted"/>
<keyword evidence="3" id="KW-1185">Reference proteome</keyword>
<evidence type="ECO:0000313" key="3">
    <source>
        <dbReference type="Proteomes" id="UP000664534"/>
    </source>
</evidence>
<protein>
    <submittedName>
        <fullName evidence="2">Uncharacterized protein</fullName>
    </submittedName>
</protein>
<dbReference type="AlphaFoldDB" id="A0A8H3J5N0"/>
<gene>
    <name evidence="2" type="ORF">IMSHALPRED_002423</name>
</gene>
<dbReference type="OrthoDB" id="10463676at2759"/>
<comment type="caution">
    <text evidence="2">The sequence shown here is derived from an EMBL/GenBank/DDBJ whole genome shotgun (WGS) entry which is preliminary data.</text>
</comment>
<sequence>MLHRLLLSFLALTPALTPLTSALVPQTPATISNPVLPNTNGTVNSNPRRRGIRIDDTHTIYFTEYRALVPARNYFAAIIAMQTSMIMEYFERRAETVRAGSEVFDVYGVHIYLDNPTGQLTYELAHRMLGELGEFLMEGGYCTARFGLWGNQGAAVRQLSEGWIIPEYTGNATA</sequence>
<name>A0A8H3J5N0_9LECA</name>
<dbReference type="Proteomes" id="UP000664534">
    <property type="component" value="Unassembled WGS sequence"/>
</dbReference>
<reference evidence="2" key="1">
    <citation type="submission" date="2021-03" db="EMBL/GenBank/DDBJ databases">
        <authorList>
            <person name="Tagirdzhanova G."/>
        </authorList>
    </citation>
    <scope>NUCLEOTIDE SEQUENCE</scope>
</reference>
<dbReference type="EMBL" id="CAJPDT010000141">
    <property type="protein sequence ID" value="CAF9941100.1"/>
    <property type="molecule type" value="Genomic_DNA"/>
</dbReference>
<keyword evidence="1" id="KW-0732">Signal</keyword>